<dbReference type="PANTHER" id="PTHR47762:SF2">
    <property type="entry name" value="OS04G0640800 PROTEIN"/>
    <property type="match status" value="1"/>
</dbReference>
<feature type="region of interest" description="Disordered" evidence="1">
    <location>
        <begin position="182"/>
        <end position="219"/>
    </location>
</feature>
<dbReference type="InterPro" id="IPR007320">
    <property type="entry name" value="PDCD2_C"/>
</dbReference>
<organism evidence="4">
    <name type="scientific">Anthurium amnicola</name>
    <dbReference type="NCBI Taxonomy" id="1678845"/>
    <lineage>
        <taxon>Eukaryota</taxon>
        <taxon>Viridiplantae</taxon>
        <taxon>Streptophyta</taxon>
        <taxon>Embryophyta</taxon>
        <taxon>Tracheophyta</taxon>
        <taxon>Spermatophyta</taxon>
        <taxon>Magnoliopsida</taxon>
        <taxon>Liliopsida</taxon>
        <taxon>Araceae</taxon>
        <taxon>Pothoideae</taxon>
        <taxon>Potheae</taxon>
        <taxon>Anthurium</taxon>
    </lineage>
</organism>
<feature type="region of interest" description="Disordered" evidence="1">
    <location>
        <begin position="1"/>
        <end position="31"/>
    </location>
</feature>
<name>A0A1D1XS56_9ARAE</name>
<dbReference type="GO" id="GO:0005737">
    <property type="term" value="C:cytoplasm"/>
    <property type="evidence" value="ECO:0007669"/>
    <property type="project" value="InterPro"/>
</dbReference>
<evidence type="ECO:0000259" key="2">
    <source>
        <dbReference type="Pfam" id="PF04194"/>
    </source>
</evidence>
<dbReference type="Pfam" id="PF04194">
    <property type="entry name" value="PDCD2_C"/>
    <property type="match status" value="1"/>
</dbReference>
<sequence length="596" mass="67918">MDLQQQGQHVVGKSSSKKCNRSNVVKDRRDNWSEEEDTHLIHLLNVQFDRGNFVGQGFNSIAWRDVEKQFQEKFGPQTKKEHMQNRLRVLKKVYHKYRNLCNRTGWGWDPEKKIPIPDDHTYWDHVIAIDRRNNVRSKPLWYYDLFHNWFDPVTATGEYGVSTVVGDDSSDSIENIRRVNRFRLQEEEEDDDGGGDEEEEEEEELVDSEPGDCALLPPPRWLNMRETGEVTLGMPGPWAEDAHEAADHYTTKVGGVPDLPTLDVNPDMLECGSCGGRLSLVAQVYAPIVSGNFKTEERTIYVLSCLMPKCTRSSNGWRTLRVQKCKSGSQLMPSNQEEKTPAKPLKSTSDVSNWWAADAWMLESGDPSDRIDDDLDLQELSKAISEAASLASCTTKQNASMCSGVAAKDLKMKPRSIDSSIAVLPCFYIYNQEERSLDNISKIHGQYSSLSIKDNQTFADSTDDEKWENESYEYDKALGVDRTYLKFKKRLEVYPEQCIRYSFGGKPLLATNDVGEPGNCELCGAQRHYEMQLMPPLLYFLQQAADGQSTYLPEDWSWMTIIIYTCSKNCVHQSCEEKSGGSCWTVSEESTFIQHE</sequence>
<dbReference type="AlphaFoldDB" id="A0A1D1XS56"/>
<feature type="compositionally biased region" description="Acidic residues" evidence="1">
    <location>
        <begin position="186"/>
        <end position="210"/>
    </location>
</feature>
<gene>
    <name evidence="4" type="primary">PDCD2L_0</name>
    <name evidence="4" type="ORF">g.111650</name>
</gene>
<feature type="domain" description="Myb/SANT-like" evidence="3">
    <location>
        <begin position="31"/>
        <end position="119"/>
    </location>
</feature>
<evidence type="ECO:0000313" key="4">
    <source>
        <dbReference type="EMBL" id="JAT45238.1"/>
    </source>
</evidence>
<dbReference type="PANTHER" id="PTHR47762">
    <property type="entry name" value="OSJNBB0079B02.4 PROTEIN"/>
    <property type="match status" value="1"/>
</dbReference>
<dbReference type="EMBL" id="GDJX01022698">
    <property type="protein sequence ID" value="JAT45238.1"/>
    <property type="molecule type" value="Transcribed_RNA"/>
</dbReference>
<accession>A0A1D1XS56</accession>
<protein>
    <submittedName>
        <fullName evidence="4">Programmed cell death protein 2-like</fullName>
    </submittedName>
</protein>
<reference evidence="4" key="1">
    <citation type="submission" date="2015-07" db="EMBL/GenBank/DDBJ databases">
        <title>Transcriptome Assembly of Anthurium amnicola.</title>
        <authorList>
            <person name="Suzuki J."/>
        </authorList>
    </citation>
    <scope>NUCLEOTIDE SEQUENCE</scope>
</reference>
<evidence type="ECO:0000256" key="1">
    <source>
        <dbReference type="SAM" id="MobiDB-lite"/>
    </source>
</evidence>
<dbReference type="InterPro" id="IPR024752">
    <property type="entry name" value="Myb/SANT-like_dom"/>
</dbReference>
<dbReference type="Pfam" id="PF12776">
    <property type="entry name" value="Myb_DNA-bind_3"/>
    <property type="match status" value="1"/>
</dbReference>
<evidence type="ECO:0000259" key="3">
    <source>
        <dbReference type="Pfam" id="PF12776"/>
    </source>
</evidence>
<proteinExistence type="predicted"/>
<feature type="domain" description="Programmed cell death protein 2 C-terminal" evidence="2">
    <location>
        <begin position="481"/>
        <end position="594"/>
    </location>
</feature>